<dbReference type="Proteomes" id="UP001239111">
    <property type="component" value="Chromosome 2"/>
</dbReference>
<organism evidence="1 2">
    <name type="scientific">Eretmocerus hayati</name>
    <dbReference type="NCBI Taxonomy" id="131215"/>
    <lineage>
        <taxon>Eukaryota</taxon>
        <taxon>Metazoa</taxon>
        <taxon>Ecdysozoa</taxon>
        <taxon>Arthropoda</taxon>
        <taxon>Hexapoda</taxon>
        <taxon>Insecta</taxon>
        <taxon>Pterygota</taxon>
        <taxon>Neoptera</taxon>
        <taxon>Endopterygota</taxon>
        <taxon>Hymenoptera</taxon>
        <taxon>Apocrita</taxon>
        <taxon>Proctotrupomorpha</taxon>
        <taxon>Chalcidoidea</taxon>
        <taxon>Aphelinidae</taxon>
        <taxon>Aphelininae</taxon>
        <taxon>Eretmocerus</taxon>
    </lineage>
</organism>
<name>A0ACC2NX97_9HYME</name>
<accession>A0ACC2NX97</accession>
<dbReference type="EMBL" id="CM056742">
    <property type="protein sequence ID" value="KAJ8675674.1"/>
    <property type="molecule type" value="Genomic_DNA"/>
</dbReference>
<keyword evidence="2" id="KW-1185">Reference proteome</keyword>
<reference evidence="1" key="1">
    <citation type="submission" date="2023-04" db="EMBL/GenBank/DDBJ databases">
        <title>A chromosome-level genome assembly of the parasitoid wasp Eretmocerus hayati.</title>
        <authorList>
            <person name="Zhong Y."/>
            <person name="Liu S."/>
            <person name="Liu Y."/>
        </authorList>
    </citation>
    <scope>NUCLEOTIDE SEQUENCE</scope>
    <source>
        <strain evidence="1">ZJU_SS_LIU_2023</strain>
    </source>
</reference>
<proteinExistence type="predicted"/>
<evidence type="ECO:0000313" key="2">
    <source>
        <dbReference type="Proteomes" id="UP001239111"/>
    </source>
</evidence>
<evidence type="ECO:0000313" key="1">
    <source>
        <dbReference type="EMBL" id="KAJ8675674.1"/>
    </source>
</evidence>
<protein>
    <submittedName>
        <fullName evidence="1">Uncharacterized protein</fullName>
    </submittedName>
</protein>
<comment type="caution">
    <text evidence="1">The sequence shown here is derived from an EMBL/GenBank/DDBJ whole genome shotgun (WGS) entry which is preliminary data.</text>
</comment>
<sequence>MNEFASPDTLLACSTPTIEAMELYLAHEEARILSEQGQLKHDQEIVQRQMYELGNSRRMLSQKQAYLSHYESQLVKEKDFLNQQRIELDSERAQWASQVHNLNDMKTKQFERYEIINNIEMKLGLMKIELDRERRELADEKLLIDNSRTQLLDERKQFSEEKTMFEKEKEEYLMQVEEMRRQKAAEQHLSEGHKLMKMELDAERKKLEQEKSLIDNLRIKLVDEKKRFEEEKGFFERQREEHSMQIEEMRRQKHENQHLFHSHEMMRIEVDRERKELEEQKLLFNNSIIKLLDDRKRFSEEKTIFEQQREKYSMQIEQMQSQKPEEQYLSNGMNHLVKEEPMENSCFKRSDGLDHPALIDEDYLEDKKPLRRSIGRKKVHPRGSLMDPVGNIKVESGTPHSPAYITPIGFISILKHQKNKVSNSQSDGSQVSNARTGSDLRPCSTVTSQQGSPLTRHRKKLMNRDMDVTHIEGADRDIEENSQLEASLPEKQLIKTQTEIELQARRKSEPWQENMKHAFGIKDASVKKIRTQ</sequence>
<gene>
    <name evidence="1" type="ORF">QAD02_011460</name>
</gene>